<dbReference type="Pfam" id="PF20719">
    <property type="entry name" value="Med16_C"/>
    <property type="match status" value="1"/>
</dbReference>
<comment type="caution">
    <text evidence="3">The sequence shown here is derived from an EMBL/GenBank/DDBJ whole genome shotgun (WGS) entry which is preliminary data.</text>
</comment>
<proteinExistence type="predicted"/>
<feature type="region of interest" description="Disordered" evidence="1">
    <location>
        <begin position="1"/>
        <end position="32"/>
    </location>
</feature>
<feature type="region of interest" description="Disordered" evidence="1">
    <location>
        <begin position="482"/>
        <end position="520"/>
    </location>
</feature>
<feature type="domain" description="Mediator complex subunit 16 C-terminal" evidence="2">
    <location>
        <begin position="1179"/>
        <end position="1241"/>
    </location>
</feature>
<name>A0AAV5G6W1_9BASI</name>
<feature type="compositionally biased region" description="Low complexity" evidence="1">
    <location>
        <begin position="546"/>
        <end position="560"/>
    </location>
</feature>
<evidence type="ECO:0000313" key="4">
    <source>
        <dbReference type="Proteomes" id="UP001342314"/>
    </source>
</evidence>
<reference evidence="3 4" key="1">
    <citation type="submission" date="2021-12" db="EMBL/GenBank/DDBJ databases">
        <title>High titer production of polyol ester of fatty acids by Rhodotorula paludigena BS15 towards product separation-free biomass refinery.</title>
        <authorList>
            <person name="Mano J."/>
            <person name="Ono H."/>
            <person name="Tanaka T."/>
            <person name="Naito K."/>
            <person name="Sushida H."/>
            <person name="Ike M."/>
            <person name="Tokuyasu K."/>
            <person name="Kitaoka M."/>
        </authorList>
    </citation>
    <scope>NUCLEOTIDE SEQUENCE [LARGE SCALE GENOMIC DNA]</scope>
    <source>
        <strain evidence="3 4">BS15</strain>
    </source>
</reference>
<feature type="region of interest" description="Disordered" evidence="1">
    <location>
        <begin position="542"/>
        <end position="573"/>
    </location>
</feature>
<dbReference type="Proteomes" id="UP001342314">
    <property type="component" value="Unassembled WGS sequence"/>
</dbReference>
<protein>
    <recommendedName>
        <fullName evidence="2">Mediator complex subunit 16 C-terminal domain-containing protein</fullName>
    </recommendedName>
</protein>
<evidence type="ECO:0000313" key="3">
    <source>
        <dbReference type="EMBL" id="GJN88291.1"/>
    </source>
</evidence>
<gene>
    <name evidence="3" type="ORF">Rhopal_001256-T1</name>
</gene>
<organism evidence="3 4">
    <name type="scientific">Rhodotorula paludigena</name>
    <dbReference type="NCBI Taxonomy" id="86838"/>
    <lineage>
        <taxon>Eukaryota</taxon>
        <taxon>Fungi</taxon>
        <taxon>Dikarya</taxon>
        <taxon>Basidiomycota</taxon>
        <taxon>Pucciniomycotina</taxon>
        <taxon>Microbotryomycetes</taxon>
        <taxon>Sporidiobolales</taxon>
        <taxon>Sporidiobolaceae</taxon>
        <taxon>Rhodotorula</taxon>
    </lineage>
</organism>
<dbReference type="AlphaFoldDB" id="A0AAV5G6W1"/>
<feature type="compositionally biased region" description="Basic and acidic residues" evidence="1">
    <location>
        <begin position="497"/>
        <end position="509"/>
    </location>
</feature>
<evidence type="ECO:0000256" key="1">
    <source>
        <dbReference type="SAM" id="MobiDB-lite"/>
    </source>
</evidence>
<dbReference type="EMBL" id="BQKY01000003">
    <property type="protein sequence ID" value="GJN88291.1"/>
    <property type="molecule type" value="Genomic_DNA"/>
</dbReference>
<feature type="region of interest" description="Disordered" evidence="1">
    <location>
        <begin position="293"/>
        <end position="314"/>
    </location>
</feature>
<feature type="region of interest" description="Disordered" evidence="1">
    <location>
        <begin position="1155"/>
        <end position="1175"/>
    </location>
</feature>
<keyword evidence="4" id="KW-1185">Reference proteome</keyword>
<accession>A0AAV5G6W1</accession>
<evidence type="ECO:0000259" key="2">
    <source>
        <dbReference type="Pfam" id="PF20719"/>
    </source>
</evidence>
<dbReference type="InterPro" id="IPR048339">
    <property type="entry name" value="Mediator_Med16_C"/>
</dbReference>
<sequence>MASKRAPSALAPDQPHSKRSTGPVRAAVSPPPSLDSLVHALAHGTAAAQAPPVWSAHTNLLAVPLPQAPPPARAPLWADHEPFPASSATPTLAIQLTHLAGTGAASPRTSTRLDVPLPASFPAAAARISLLSFSPDASQLVAVVTARGASGGGGGADDLVTVFEQRSSCVDDWTCVLQESVGRFGGARSSVAGSTGAADAVGKKVMSLRWIGEPRRWYPSPTFPDAAREEAKKPLFCAPPRSAPVNGTAFVAVLSSEEILFIHMPNSSTAPSSSSTPAALPAIICLPLRPSPSSLAPSSPDNSATSKADLSLTAIPTPPTPLPLSASALLSAPLANGSVSASAPLASATAVTTVNGTSGAVDTPTPQATIDALVSSLLPTLDPSGTSSSSTAAAATPLVGGKTALQDELRLADAAASVLGTAFFHGAAAAPLASGEVRGSRRRVVQAAIGACRSRGTAELGETVLVVASRVRVERGVRLDGAAVGSRRGSRVGLEQTKMEQEGKEEKKAGAATAQEEPLAVPSFDDELGMLADFTALDEAFGGGPSASSTTDKAAAAPPADENKDASADAEEERAELAAWASVEAREACDGANRDEGARERWRVELTEVRVEMVAMEGPRLTVRPQPPLYIDPTPASSAFDEGPSSPSDPLLTHLTFLGDVSLPHPLQFTSQSPSLASDGSEPAVDLCLLAVVAHPHRTEPDAASTWRSTLSSYALSKEEAYTLSDAFSALEGRKFDAPNAVEGESAWAARHAASADARGVLCAVEIRPGGGEWSSVMGVVAEPSSEGQGQNGEVPWKTRVHRLSSVTLEPLDKNEAGDMDEETTFLLPGSPLLHSLCVSPNGALLCGSPFSPSPSTQQPPRSLIIAASPLGRPNELSDRLATRFAIGLARQGDVSDLVGRVRGMGDAGTTLAVVQRTHEILRAMIPAEAMLDGTAMGMELLGVTAALFRGMPGLAKRGETAEKVLELAACARALRKADRQERGKAGGWKPDFDATWPLVGHCVWFCTHFLDDLVSSCFASSPNHAASLPSPVPALLLLLHPFFRTLLSVTTSHLLHLASFLSGPDSALSEALDLAKSVVEDAVQGALGGRGLAEWAKVISKINSELDGGPAVASLSPPLLATLSIPPSLEAQATAIRSILASAFPDYAARAASQKQDASNALPTPPRSPAPSEEWDVVRRARLSGVAPTPTSERQCLRCGRRTRALNAAAQALLAGAEVGRWKRFEDEWEGRCVCGGMWRRVIVA</sequence>